<sequence>MTRVVIHAGFHKTGTTSVQSTLRANRALLEPHLRVYLKADFDALTEATRAFCAAPEDDAALNAVGRYAMRFFRRIERDDPRPILMSSEDLSGHLPGRRRRPGYHAAPRIMSVIAENARHRFGDNLDLIFFFSTRDSDTWLRSTWWQNLRSTRLTDDLDLYATRPEVATDLNGTVEAVAKAVAPARVMSESLDLSRDRREGPLAPLLDLFALVPEIRDALAILPPVNAQPVSGLDEVFLALNRSALSEENLRDAKKNLRRIANKQS</sequence>
<dbReference type="EMBL" id="AATQ01000012">
    <property type="protein sequence ID" value="EAU46711.1"/>
    <property type="molecule type" value="Genomic_DNA"/>
</dbReference>
<gene>
    <name evidence="1" type="ORF">R2601_16360</name>
</gene>
<organism evidence="1 2">
    <name type="scientific">Salipiger bermudensis (strain DSM 26914 / JCM 13377 / KCTC 12554 / HTCC2601)</name>
    <name type="common">Pelagibaca bermudensis</name>
    <dbReference type="NCBI Taxonomy" id="314265"/>
    <lineage>
        <taxon>Bacteria</taxon>
        <taxon>Pseudomonadati</taxon>
        <taxon>Pseudomonadota</taxon>
        <taxon>Alphaproteobacteria</taxon>
        <taxon>Rhodobacterales</taxon>
        <taxon>Roseobacteraceae</taxon>
        <taxon>Salipiger</taxon>
    </lineage>
</organism>
<dbReference type="SUPFAM" id="SSF52540">
    <property type="entry name" value="P-loop containing nucleoside triphosphate hydrolases"/>
    <property type="match status" value="1"/>
</dbReference>
<evidence type="ECO:0000313" key="2">
    <source>
        <dbReference type="Proteomes" id="UP000006230"/>
    </source>
</evidence>
<dbReference type="eggNOG" id="ENOG5032H5Z">
    <property type="taxonomic scope" value="Bacteria"/>
</dbReference>
<proteinExistence type="predicted"/>
<comment type="caution">
    <text evidence="1">The sequence shown here is derived from an EMBL/GenBank/DDBJ whole genome shotgun (WGS) entry which is preliminary data.</text>
</comment>
<dbReference type="HOGENOM" id="CLU_1037476_0_0_5"/>
<dbReference type="Proteomes" id="UP000006230">
    <property type="component" value="Unassembled WGS sequence"/>
</dbReference>
<protein>
    <recommendedName>
        <fullName evidence="3">Sulfotransferase family protein</fullName>
    </recommendedName>
</protein>
<dbReference type="InterPro" id="IPR027417">
    <property type="entry name" value="P-loop_NTPase"/>
</dbReference>
<accession>Q0FR76</accession>
<evidence type="ECO:0008006" key="3">
    <source>
        <dbReference type="Google" id="ProtNLM"/>
    </source>
</evidence>
<dbReference type="STRING" id="314265.R2601_16360"/>
<name>Q0FR76_SALBH</name>
<reference evidence="1 2" key="1">
    <citation type="journal article" date="2010" name="J. Bacteriol.">
        <title>Genome sequences of Pelagibaca bermudensis HTCC2601T and Maritimibacter alkaliphilus HTCC2654T, the type strains of two marine Roseobacter genera.</title>
        <authorList>
            <person name="Thrash J.C."/>
            <person name="Cho J.C."/>
            <person name="Ferriera S."/>
            <person name="Johnson J."/>
            <person name="Vergin K.L."/>
            <person name="Giovannoni S.J."/>
        </authorList>
    </citation>
    <scope>NUCLEOTIDE SEQUENCE [LARGE SCALE GENOMIC DNA]</scope>
    <source>
        <strain evidence="2">DSM 26914 / JCM 13377 / KCTC 12554 / HTCC2601</strain>
    </source>
</reference>
<dbReference type="AlphaFoldDB" id="Q0FR76"/>
<evidence type="ECO:0000313" key="1">
    <source>
        <dbReference type="EMBL" id="EAU46711.1"/>
    </source>
</evidence>
<dbReference type="RefSeq" id="WP_007796606.1">
    <property type="nucleotide sequence ID" value="NZ_DS022276.1"/>
</dbReference>
<dbReference type="OrthoDB" id="7705857at2"/>
<keyword evidence="2" id="KW-1185">Reference proteome</keyword>